<dbReference type="SUPFAM" id="SSF50978">
    <property type="entry name" value="WD40 repeat-like"/>
    <property type="match status" value="1"/>
</dbReference>
<feature type="compositionally biased region" description="Basic and acidic residues" evidence="4">
    <location>
        <begin position="30"/>
        <end position="45"/>
    </location>
</feature>
<dbReference type="InterPro" id="IPR015943">
    <property type="entry name" value="WD40/YVTN_repeat-like_dom_sf"/>
</dbReference>
<dbReference type="PROSITE" id="PS50082">
    <property type="entry name" value="WD_REPEATS_2"/>
    <property type="match status" value="3"/>
</dbReference>
<evidence type="ECO:0000313" key="5">
    <source>
        <dbReference type="EMBL" id="TIA87950.1"/>
    </source>
</evidence>
<dbReference type="PANTHER" id="PTHR19847:SF7">
    <property type="entry name" value="DDB1- AND CUL4-ASSOCIATED FACTOR 11"/>
    <property type="match status" value="1"/>
</dbReference>
<reference evidence="5 6" key="1">
    <citation type="submission" date="2019-03" db="EMBL/GenBank/DDBJ databases">
        <title>Sequencing 23 genomes of Wallemia ichthyophaga.</title>
        <authorList>
            <person name="Gostincar C."/>
        </authorList>
    </citation>
    <scope>NUCLEOTIDE SEQUENCE [LARGE SCALE GENOMIC DNA]</scope>
    <source>
        <strain evidence="5 6">EXF-5753</strain>
    </source>
</reference>
<dbReference type="PROSITE" id="PS50294">
    <property type="entry name" value="WD_REPEATS_REGION"/>
    <property type="match status" value="1"/>
</dbReference>
<feature type="compositionally biased region" description="Acidic residues" evidence="4">
    <location>
        <begin position="48"/>
        <end position="64"/>
    </location>
</feature>
<evidence type="ECO:0000256" key="1">
    <source>
        <dbReference type="ARBA" id="ARBA00022574"/>
    </source>
</evidence>
<dbReference type="GO" id="GO:0080008">
    <property type="term" value="C:Cul4-RING E3 ubiquitin ligase complex"/>
    <property type="evidence" value="ECO:0007669"/>
    <property type="project" value="TreeGrafter"/>
</dbReference>
<feature type="repeat" description="WD" evidence="3">
    <location>
        <begin position="384"/>
        <end position="418"/>
    </location>
</feature>
<dbReference type="InterPro" id="IPR051859">
    <property type="entry name" value="DCAF"/>
</dbReference>
<protein>
    <submittedName>
        <fullName evidence="5">Uncharacterized protein</fullName>
    </submittedName>
</protein>
<dbReference type="Gene3D" id="2.130.10.10">
    <property type="entry name" value="YVTN repeat-like/Quinoprotein amine dehydrogenase"/>
    <property type="match status" value="1"/>
</dbReference>
<feature type="compositionally biased region" description="Acidic residues" evidence="4">
    <location>
        <begin position="1"/>
        <end position="29"/>
    </location>
</feature>
<evidence type="ECO:0000313" key="6">
    <source>
        <dbReference type="Proteomes" id="UP000310189"/>
    </source>
</evidence>
<organism evidence="5 6">
    <name type="scientific">Wallemia hederae</name>
    <dbReference type="NCBI Taxonomy" id="1540922"/>
    <lineage>
        <taxon>Eukaryota</taxon>
        <taxon>Fungi</taxon>
        <taxon>Dikarya</taxon>
        <taxon>Basidiomycota</taxon>
        <taxon>Wallemiomycotina</taxon>
        <taxon>Wallemiomycetes</taxon>
        <taxon>Wallemiales</taxon>
        <taxon>Wallemiaceae</taxon>
        <taxon>Wallemia</taxon>
    </lineage>
</organism>
<keyword evidence="2" id="KW-0677">Repeat</keyword>
<dbReference type="OrthoDB" id="63070at2759"/>
<keyword evidence="6" id="KW-1185">Reference proteome</keyword>
<dbReference type="GO" id="GO:0043161">
    <property type="term" value="P:proteasome-mediated ubiquitin-dependent protein catabolic process"/>
    <property type="evidence" value="ECO:0007669"/>
    <property type="project" value="TreeGrafter"/>
</dbReference>
<feature type="repeat" description="WD" evidence="3">
    <location>
        <begin position="294"/>
        <end position="335"/>
    </location>
</feature>
<dbReference type="SMART" id="SM00320">
    <property type="entry name" value="WD40"/>
    <property type="match status" value="5"/>
</dbReference>
<dbReference type="InterPro" id="IPR036322">
    <property type="entry name" value="WD40_repeat_dom_sf"/>
</dbReference>
<keyword evidence="1 3" id="KW-0853">WD repeat</keyword>
<feature type="repeat" description="WD" evidence="3">
    <location>
        <begin position="336"/>
        <end position="369"/>
    </location>
</feature>
<evidence type="ECO:0000256" key="4">
    <source>
        <dbReference type="SAM" id="MobiDB-lite"/>
    </source>
</evidence>
<evidence type="ECO:0000256" key="3">
    <source>
        <dbReference type="PROSITE-ProRule" id="PRU00221"/>
    </source>
</evidence>
<name>A0A4T0FIV4_9BASI</name>
<feature type="region of interest" description="Disordered" evidence="4">
    <location>
        <begin position="522"/>
        <end position="562"/>
    </location>
</feature>
<dbReference type="InterPro" id="IPR020472">
    <property type="entry name" value="WD40_PAC1"/>
</dbReference>
<proteinExistence type="predicted"/>
<dbReference type="Pfam" id="PF00400">
    <property type="entry name" value="WD40"/>
    <property type="match status" value="4"/>
</dbReference>
<dbReference type="Proteomes" id="UP000310189">
    <property type="component" value="Unassembled WGS sequence"/>
</dbReference>
<dbReference type="InterPro" id="IPR001680">
    <property type="entry name" value="WD40_rpt"/>
</dbReference>
<comment type="caution">
    <text evidence="5">The sequence shown here is derived from an EMBL/GenBank/DDBJ whole genome shotgun (WGS) entry which is preliminary data.</text>
</comment>
<dbReference type="PANTHER" id="PTHR19847">
    <property type="entry name" value="DDB1- AND CUL4-ASSOCIATED FACTOR 11"/>
    <property type="match status" value="1"/>
</dbReference>
<gene>
    <name evidence="5" type="ORF">E3P99_02889</name>
</gene>
<feature type="region of interest" description="Disordered" evidence="4">
    <location>
        <begin position="1"/>
        <end position="68"/>
    </location>
</feature>
<dbReference type="EMBL" id="SPNW01000045">
    <property type="protein sequence ID" value="TIA87950.1"/>
    <property type="molecule type" value="Genomic_DNA"/>
</dbReference>
<dbReference type="AlphaFoldDB" id="A0A4T0FIV4"/>
<accession>A0A4T0FIV4</accession>
<dbReference type="PRINTS" id="PR00320">
    <property type="entry name" value="GPROTEINBRPT"/>
</dbReference>
<evidence type="ECO:0000256" key="2">
    <source>
        <dbReference type="ARBA" id="ARBA00022737"/>
    </source>
</evidence>
<sequence>MSDYYSEEDASYRDSEDEDSEIDYADMDDVTGRREAQELLDRMLVEDTNNDDIAEADGDDEEGAGEAGHSARLSILQMLLRNARAGSGGRVFVMNDNDDDDDDDYLWQPRMRGERYTPTPSAVQSAGVKLSRSGMFGYASKHTTLSTAIRNRMRTFDSLRPEYFTRIPNSSGCLVARNSAPVYSGEYSRDGELFYTADRNFNINVYQPQKSLRSAHSGLEGEDDSYIEEHETTMAYQARYTAIPHGWTITDSHLSSDKQWLVYSRISPYAHIVNLNDPSRSVTPISFQDDGVDDYGYGYGIWSLRFSSDCKEIVAGAADGTMYVYDLEARRKLLSLEGHMADVNAVCFADVTSNICVSGSDDCVAKVWDRRALTSQYAKPSGVLVGHTEGITYVSPRGDARHILTNSKDSSIRVWDLRWMTSVDDFDDTTKVAPPENFSVPGYDYRSSFVPKPAYDKHPQDHSLVTLRGHLVSRTLIRARFSPDSLTGGRYVYSGSADGKIYVWSITGELVQVIDRKQALNMVDGSGRPSDPSAPEKVSTAPRGNSRRPIIRDVSWSPTSPSMMSTAWEWDETGSVARHDWKELNKLNYSLEDWVDIHNANE</sequence>